<evidence type="ECO:0000256" key="1">
    <source>
        <dbReference type="SAM" id="Coils"/>
    </source>
</evidence>
<reference evidence="3" key="1">
    <citation type="journal article" date="2019" name="Int. J. Syst. Evol. Microbiol.">
        <title>The Global Catalogue of Microorganisms (GCM) 10K type strain sequencing project: providing services to taxonomists for standard genome sequencing and annotation.</title>
        <authorList>
            <consortium name="The Broad Institute Genomics Platform"/>
            <consortium name="The Broad Institute Genome Sequencing Center for Infectious Disease"/>
            <person name="Wu L."/>
            <person name="Ma J."/>
        </authorList>
    </citation>
    <scope>NUCLEOTIDE SEQUENCE [LARGE SCALE GENOMIC DNA]</scope>
    <source>
        <strain evidence="3">KCTC 33576</strain>
    </source>
</reference>
<dbReference type="EMBL" id="JBHUOP010000001">
    <property type="protein sequence ID" value="MFD2839355.1"/>
    <property type="molecule type" value="Genomic_DNA"/>
</dbReference>
<sequence>MTTPTATEQAPEASEATIRREQLVREAVKLQAEQEAIKERLDTIKTILVTDLGSGTHEVGEHKVQVREGTRRLSSTRLTKAYPADQYPQLYKTAIDTAAVKANFAPVALEDFYDVGAATVTFK</sequence>
<proteinExistence type="predicted"/>
<keyword evidence="3" id="KW-1185">Reference proteome</keyword>
<feature type="coiled-coil region" evidence="1">
    <location>
        <begin position="13"/>
        <end position="40"/>
    </location>
</feature>
<keyword evidence="1" id="KW-0175">Coiled coil</keyword>
<dbReference type="Proteomes" id="UP001597391">
    <property type="component" value="Unassembled WGS sequence"/>
</dbReference>
<name>A0ABW5XBM1_9MICO</name>
<organism evidence="2 3">
    <name type="scientific">Populibacterium corticicola</name>
    <dbReference type="NCBI Taxonomy" id="1812826"/>
    <lineage>
        <taxon>Bacteria</taxon>
        <taxon>Bacillati</taxon>
        <taxon>Actinomycetota</taxon>
        <taxon>Actinomycetes</taxon>
        <taxon>Micrococcales</taxon>
        <taxon>Jonesiaceae</taxon>
        <taxon>Populibacterium</taxon>
    </lineage>
</organism>
<evidence type="ECO:0000313" key="3">
    <source>
        <dbReference type="Proteomes" id="UP001597391"/>
    </source>
</evidence>
<comment type="caution">
    <text evidence="2">The sequence shown here is derived from an EMBL/GenBank/DDBJ whole genome shotgun (WGS) entry which is preliminary data.</text>
</comment>
<evidence type="ECO:0000313" key="2">
    <source>
        <dbReference type="EMBL" id="MFD2839355.1"/>
    </source>
</evidence>
<dbReference type="RefSeq" id="WP_377464811.1">
    <property type="nucleotide sequence ID" value="NZ_JBHUOP010000001.1"/>
</dbReference>
<accession>A0ABW5XBM1</accession>
<gene>
    <name evidence="2" type="ORF">ACFSYH_02055</name>
</gene>
<protein>
    <submittedName>
        <fullName evidence="2">Uncharacterized protein</fullName>
    </submittedName>
</protein>